<accession>A0A1L8QWS3</accession>
<evidence type="ECO:0000256" key="1">
    <source>
        <dbReference type="ARBA" id="ARBA00022679"/>
    </source>
</evidence>
<reference evidence="4 5" key="1">
    <citation type="submission" date="2014-12" db="EMBL/GenBank/DDBJ databases">
        <title>Draft genome sequences of 29 type strains of Enterococci.</title>
        <authorList>
            <person name="Zhong Z."/>
            <person name="Sun Z."/>
            <person name="Liu W."/>
            <person name="Zhang W."/>
            <person name="Zhang H."/>
        </authorList>
    </citation>
    <scope>NUCLEOTIDE SEQUENCE [LARGE SCALE GENOMIC DNA]</scope>
    <source>
        <strain evidence="4 5">DSM 17690</strain>
    </source>
</reference>
<keyword evidence="1" id="KW-0808">Transferase</keyword>
<proteinExistence type="predicted"/>
<dbReference type="InterPro" id="IPR000182">
    <property type="entry name" value="GNAT_dom"/>
</dbReference>
<name>A0A1L8QWS3_9ENTE</name>
<dbReference type="PANTHER" id="PTHR43877">
    <property type="entry name" value="AMINOALKYLPHOSPHONATE N-ACETYLTRANSFERASE-RELATED-RELATED"/>
    <property type="match status" value="1"/>
</dbReference>
<evidence type="ECO:0000259" key="3">
    <source>
        <dbReference type="PROSITE" id="PS51186"/>
    </source>
</evidence>
<dbReference type="PROSITE" id="PS51186">
    <property type="entry name" value="GNAT"/>
    <property type="match status" value="1"/>
</dbReference>
<keyword evidence="5" id="KW-1185">Reference proteome</keyword>
<dbReference type="GO" id="GO:0016747">
    <property type="term" value="F:acyltransferase activity, transferring groups other than amino-acyl groups"/>
    <property type="evidence" value="ECO:0007669"/>
    <property type="project" value="InterPro"/>
</dbReference>
<feature type="domain" description="N-acetyltransferase" evidence="3">
    <location>
        <begin position="1"/>
        <end position="140"/>
    </location>
</feature>
<dbReference type="CDD" id="cd04301">
    <property type="entry name" value="NAT_SF"/>
    <property type="match status" value="1"/>
</dbReference>
<dbReference type="Gene3D" id="3.40.630.30">
    <property type="match status" value="1"/>
</dbReference>
<dbReference type="InterPro" id="IPR050832">
    <property type="entry name" value="Bact_Acetyltransf"/>
</dbReference>
<dbReference type="Proteomes" id="UP000182149">
    <property type="component" value="Unassembled WGS sequence"/>
</dbReference>
<gene>
    <name evidence="4" type="ORF">RU93_GL001184</name>
</gene>
<comment type="caution">
    <text evidence="4">The sequence shown here is derived from an EMBL/GenBank/DDBJ whole genome shotgun (WGS) entry which is preliminary data.</text>
</comment>
<evidence type="ECO:0000313" key="4">
    <source>
        <dbReference type="EMBL" id="OJG11951.1"/>
    </source>
</evidence>
<evidence type="ECO:0000313" key="5">
    <source>
        <dbReference type="Proteomes" id="UP000182149"/>
    </source>
</evidence>
<dbReference type="AlphaFoldDB" id="A0A1L8QWS3"/>
<protein>
    <recommendedName>
        <fullName evidence="3">N-acetyltransferase domain-containing protein</fullName>
    </recommendedName>
</protein>
<dbReference type="PANTHER" id="PTHR43877:SF2">
    <property type="entry name" value="AMINOALKYLPHOSPHONATE N-ACETYLTRANSFERASE-RELATED"/>
    <property type="match status" value="1"/>
</dbReference>
<keyword evidence="2" id="KW-0012">Acyltransferase</keyword>
<evidence type="ECO:0000256" key="2">
    <source>
        <dbReference type="ARBA" id="ARBA00023315"/>
    </source>
</evidence>
<organism evidence="4 5">
    <name type="scientific">Enterococcus aquimarinus</name>
    <dbReference type="NCBI Taxonomy" id="328396"/>
    <lineage>
        <taxon>Bacteria</taxon>
        <taxon>Bacillati</taxon>
        <taxon>Bacillota</taxon>
        <taxon>Bacilli</taxon>
        <taxon>Lactobacillales</taxon>
        <taxon>Enterococcaceae</taxon>
        <taxon>Enterococcus</taxon>
    </lineage>
</organism>
<dbReference type="STRING" id="328396.RU93_GL001184"/>
<dbReference type="InterPro" id="IPR016181">
    <property type="entry name" value="Acyl_CoA_acyltransferase"/>
</dbReference>
<dbReference type="SUPFAM" id="SSF55729">
    <property type="entry name" value="Acyl-CoA N-acyltransferases (Nat)"/>
    <property type="match status" value="1"/>
</dbReference>
<sequence length="141" mass="15802">MVTMEIQEVDAQMLGQCLEKIFDQQTLEAGLPKVKDQVIALAALEGGQIIGGIVAKQTHESIYVQLLAVDDNYRGKRVGSQLLEAIETYARQRAIIQLTLTTKSYQALGFYQKKGFDIFGELADMPMRGVTKYYLNKRLQA</sequence>
<dbReference type="EMBL" id="JXKD01000002">
    <property type="protein sequence ID" value="OJG11951.1"/>
    <property type="molecule type" value="Genomic_DNA"/>
</dbReference>
<dbReference type="Pfam" id="PF00583">
    <property type="entry name" value="Acetyltransf_1"/>
    <property type="match status" value="1"/>
</dbReference>